<dbReference type="PANTHER" id="PTHR42722:SF1">
    <property type="entry name" value="VALINE DEHYDROGENASE"/>
    <property type="match status" value="1"/>
</dbReference>
<dbReference type="GO" id="GO:0016639">
    <property type="term" value="F:oxidoreductase activity, acting on the CH-NH2 group of donors, NAD or NADP as acceptor"/>
    <property type="evidence" value="ECO:0007669"/>
    <property type="project" value="InterPro"/>
</dbReference>
<comment type="caution">
    <text evidence="2">The sequence shown here is derived from an EMBL/GenBank/DDBJ whole genome shotgun (WGS) entry which is preliminary data.</text>
</comment>
<protein>
    <recommendedName>
        <fullName evidence="1">Glutamate/phenylalanine/leucine/valine/L-tryptophan dehydrogenase C-terminal domain-containing protein</fullName>
    </recommendedName>
</protein>
<organism evidence="2">
    <name type="scientific">marine sediment metagenome</name>
    <dbReference type="NCBI Taxonomy" id="412755"/>
    <lineage>
        <taxon>unclassified sequences</taxon>
        <taxon>metagenomes</taxon>
        <taxon>ecological metagenomes</taxon>
    </lineage>
</organism>
<feature type="non-terminal residue" evidence="2">
    <location>
        <position position="1"/>
    </location>
</feature>
<dbReference type="CDD" id="cd01075">
    <property type="entry name" value="NAD_bind_Leu_Phe_Val_DH"/>
    <property type="match status" value="1"/>
</dbReference>
<dbReference type="PANTHER" id="PTHR42722">
    <property type="entry name" value="LEUCINE DEHYDROGENASE"/>
    <property type="match status" value="1"/>
</dbReference>
<sequence length="175" mass="18574">AVQGVGNVGRYVCKNLHEAGAGLIVADVNAEAVAYAVENFGAKAVIPDKIYAQDVDILSPCAMGGILNDDTIPQLKAGIVGGVANNQLAEARHGRLLHNRGILYAPDYVINAGGMLNASGDIFGHYEVNQVMGRVTDLFETTLQIFEMAKQEDRPTSEVADDLARQKIAAGRGRP</sequence>
<accession>X1HZK7</accession>
<reference evidence="2" key="1">
    <citation type="journal article" date="2014" name="Front. Microbiol.">
        <title>High frequency of phylogenetically diverse reductive dehalogenase-homologous genes in deep subseafloor sedimentary metagenomes.</title>
        <authorList>
            <person name="Kawai M."/>
            <person name="Futagami T."/>
            <person name="Toyoda A."/>
            <person name="Takaki Y."/>
            <person name="Nishi S."/>
            <person name="Hori S."/>
            <person name="Arai W."/>
            <person name="Tsubouchi T."/>
            <person name="Morono Y."/>
            <person name="Uchiyama I."/>
            <person name="Ito T."/>
            <person name="Fujiyama A."/>
            <person name="Inagaki F."/>
            <person name="Takami H."/>
        </authorList>
    </citation>
    <scope>NUCLEOTIDE SEQUENCE</scope>
    <source>
        <strain evidence="2">Expedition CK06-06</strain>
    </source>
</reference>
<dbReference type="Pfam" id="PF00208">
    <property type="entry name" value="ELFV_dehydrog"/>
    <property type="match status" value="1"/>
</dbReference>
<dbReference type="Gene3D" id="3.40.50.720">
    <property type="entry name" value="NAD(P)-binding Rossmann-like Domain"/>
    <property type="match status" value="1"/>
</dbReference>
<dbReference type="InterPro" id="IPR006096">
    <property type="entry name" value="Glu/Leu/Phe/Val/Trp_DH_C"/>
</dbReference>
<evidence type="ECO:0000313" key="2">
    <source>
        <dbReference type="EMBL" id="GAH74892.1"/>
    </source>
</evidence>
<dbReference type="SUPFAM" id="SSF51735">
    <property type="entry name" value="NAD(P)-binding Rossmann-fold domains"/>
    <property type="match status" value="1"/>
</dbReference>
<name>X1HZK7_9ZZZZ</name>
<dbReference type="InterPro" id="IPR016211">
    <property type="entry name" value="Glu/Phe/Leu/Val/Trp_DH_bac/arc"/>
</dbReference>
<proteinExistence type="predicted"/>
<feature type="domain" description="Glutamate/phenylalanine/leucine/valine/L-tryptophan dehydrogenase C-terminal" evidence="1">
    <location>
        <begin position="1"/>
        <end position="173"/>
    </location>
</feature>
<dbReference type="EMBL" id="BARU01031483">
    <property type="protein sequence ID" value="GAH74892.1"/>
    <property type="molecule type" value="Genomic_DNA"/>
</dbReference>
<evidence type="ECO:0000259" key="1">
    <source>
        <dbReference type="SMART" id="SM00839"/>
    </source>
</evidence>
<dbReference type="AlphaFoldDB" id="X1HZK7"/>
<gene>
    <name evidence="2" type="ORF">S03H2_49791</name>
</gene>
<dbReference type="SMART" id="SM00839">
    <property type="entry name" value="ELFV_dehydrog"/>
    <property type="match status" value="1"/>
</dbReference>
<dbReference type="GO" id="GO:0006520">
    <property type="term" value="P:amino acid metabolic process"/>
    <property type="evidence" value="ECO:0007669"/>
    <property type="project" value="InterPro"/>
</dbReference>
<dbReference type="InterPro" id="IPR036291">
    <property type="entry name" value="NAD(P)-bd_dom_sf"/>
</dbReference>